<proteinExistence type="predicted"/>
<reference evidence="2" key="1">
    <citation type="submission" date="2013-07" db="EMBL/GenBank/DDBJ databases">
        <title>Sub-species coevolution in mutualistic symbiosis.</title>
        <authorList>
            <person name="Murfin K."/>
            <person name="Klassen J."/>
            <person name="Lee M."/>
            <person name="Forst S."/>
            <person name="Stock P."/>
            <person name="Goodrich-Blair H."/>
        </authorList>
    </citation>
    <scope>NUCLEOTIDE SEQUENCE [LARGE SCALE GENOMIC DNA]</scope>
    <source>
        <strain evidence="2">Feltiae Moldova</strain>
    </source>
</reference>
<keyword evidence="1" id="KW-0472">Membrane</keyword>
<accession>A0A077NNK2</accession>
<feature type="transmembrane region" description="Helical" evidence="1">
    <location>
        <begin position="6"/>
        <end position="24"/>
    </location>
</feature>
<keyword evidence="1" id="KW-0812">Transmembrane</keyword>
<dbReference type="AlphaFoldDB" id="A0A077NNK2"/>
<evidence type="ECO:0000313" key="2">
    <source>
        <dbReference type="EMBL" id="CDG99998.1"/>
    </source>
</evidence>
<evidence type="ECO:0000256" key="1">
    <source>
        <dbReference type="SAM" id="Phobius"/>
    </source>
</evidence>
<dbReference type="HOGENOM" id="CLU_3359244_0_0_6"/>
<protein>
    <submittedName>
        <fullName evidence="2">Uncharacterized protein</fullName>
    </submittedName>
</protein>
<organism evidence="2">
    <name type="scientific">Xenorhabdus bovienii str. feltiae Moldova</name>
    <dbReference type="NCBI Taxonomy" id="1398200"/>
    <lineage>
        <taxon>Bacteria</taxon>
        <taxon>Pseudomonadati</taxon>
        <taxon>Pseudomonadota</taxon>
        <taxon>Gammaproteobacteria</taxon>
        <taxon>Enterobacterales</taxon>
        <taxon>Morganellaceae</taxon>
        <taxon>Xenorhabdus</taxon>
    </lineage>
</organism>
<comment type="caution">
    <text evidence="2">The sequence shown here is derived from an EMBL/GenBank/DDBJ whole genome shotgun (WGS) entry which is preliminary data.</text>
</comment>
<keyword evidence="1" id="KW-1133">Transmembrane helix</keyword>
<dbReference type="EMBL" id="CBSV010000031">
    <property type="protein sequence ID" value="CDG99998.1"/>
    <property type="molecule type" value="Genomic_DNA"/>
</dbReference>
<dbReference type="Proteomes" id="UP000028487">
    <property type="component" value="Unassembled WGS sequence"/>
</dbReference>
<sequence>MLIKLIWILLVNMIMLEFDIAFIVNPQEHISVFSGT</sequence>
<name>A0A077NNK2_XENBV</name>
<gene>
    <name evidence="2" type="ORF">XBFM1_1260147</name>
</gene>